<keyword evidence="3" id="KW-1185">Reference proteome</keyword>
<gene>
    <name evidence="2" type="ORF">RF11_14500</name>
</gene>
<proteinExistence type="predicted"/>
<evidence type="ECO:0000259" key="1">
    <source>
        <dbReference type="Pfam" id="PF15901"/>
    </source>
</evidence>
<feature type="domain" description="Sortilin C-terminal" evidence="1">
    <location>
        <begin position="30"/>
        <end position="109"/>
    </location>
</feature>
<dbReference type="Pfam" id="PF15901">
    <property type="entry name" value="Sortilin_C"/>
    <property type="match status" value="1"/>
</dbReference>
<accession>A0A0C2N5A5</accession>
<organism evidence="2 3">
    <name type="scientific">Thelohanellus kitauei</name>
    <name type="common">Myxosporean</name>
    <dbReference type="NCBI Taxonomy" id="669202"/>
    <lineage>
        <taxon>Eukaryota</taxon>
        <taxon>Metazoa</taxon>
        <taxon>Cnidaria</taxon>
        <taxon>Myxozoa</taxon>
        <taxon>Myxosporea</taxon>
        <taxon>Bivalvulida</taxon>
        <taxon>Platysporina</taxon>
        <taxon>Myxobolidae</taxon>
        <taxon>Thelohanellus</taxon>
    </lineage>
</organism>
<protein>
    <recommendedName>
        <fullName evidence="1">Sortilin C-terminal domain-containing protein</fullName>
    </recommendedName>
</protein>
<dbReference type="AlphaFoldDB" id="A0A0C2N5A5"/>
<dbReference type="InterPro" id="IPR031777">
    <property type="entry name" value="Sortilin_C"/>
</dbReference>
<sequence length="111" mass="13047">MDWEKLNVDFKDNKIFHLITDTGSKYNVAMINRKTDSKYYQIILDFSATFKCEVRDYDIYTPGSQIRHQCFLGKEGFNYTKKPTSICSIERAKLPKIVIAPCKCEAEDYLW</sequence>
<dbReference type="EMBL" id="JWZT01000232">
    <property type="protein sequence ID" value="KII74821.1"/>
    <property type="molecule type" value="Genomic_DNA"/>
</dbReference>
<evidence type="ECO:0000313" key="3">
    <source>
        <dbReference type="Proteomes" id="UP000031668"/>
    </source>
</evidence>
<reference evidence="2 3" key="1">
    <citation type="journal article" date="2014" name="Genome Biol. Evol.">
        <title>The genome of the myxosporean Thelohanellus kitauei shows adaptations to nutrient acquisition within its fish host.</title>
        <authorList>
            <person name="Yang Y."/>
            <person name="Xiong J."/>
            <person name="Zhou Z."/>
            <person name="Huo F."/>
            <person name="Miao W."/>
            <person name="Ran C."/>
            <person name="Liu Y."/>
            <person name="Zhang J."/>
            <person name="Feng J."/>
            <person name="Wang M."/>
            <person name="Wang M."/>
            <person name="Wang L."/>
            <person name="Yao B."/>
        </authorList>
    </citation>
    <scope>NUCLEOTIDE SEQUENCE [LARGE SCALE GENOMIC DNA]</scope>
    <source>
        <strain evidence="2">Wuqing</strain>
    </source>
</reference>
<comment type="caution">
    <text evidence="2">The sequence shown here is derived from an EMBL/GenBank/DDBJ whole genome shotgun (WGS) entry which is preliminary data.</text>
</comment>
<evidence type="ECO:0000313" key="2">
    <source>
        <dbReference type="EMBL" id="KII74821.1"/>
    </source>
</evidence>
<dbReference type="Proteomes" id="UP000031668">
    <property type="component" value="Unassembled WGS sequence"/>
</dbReference>
<name>A0A0C2N5A5_THEKT</name>
<dbReference type="OrthoDB" id="443634at2759"/>